<comment type="caution">
    <text evidence="3">The sequence shown here is derived from an EMBL/GenBank/DDBJ whole genome shotgun (WGS) entry which is preliminary data.</text>
</comment>
<accession>A0A0K9P4J5</accession>
<dbReference type="PANTHER" id="PTHR47933">
    <property type="entry name" value="PENTATRICOPEPTIDE REPEAT-CONTAINING PROTEIN 1, MITOCHONDRIAL"/>
    <property type="match status" value="1"/>
</dbReference>
<feature type="repeat" description="PPR" evidence="2">
    <location>
        <begin position="254"/>
        <end position="288"/>
    </location>
</feature>
<feature type="repeat" description="PPR" evidence="2">
    <location>
        <begin position="82"/>
        <end position="116"/>
    </location>
</feature>
<dbReference type="Pfam" id="PF01535">
    <property type="entry name" value="PPR"/>
    <property type="match status" value="2"/>
</dbReference>
<dbReference type="InterPro" id="IPR002885">
    <property type="entry name" value="PPR_rpt"/>
</dbReference>
<name>A0A0K9P4J5_ZOSMR</name>
<gene>
    <name evidence="3" type="ORF">ZOSMA_425G00010</name>
</gene>
<dbReference type="Proteomes" id="UP000036987">
    <property type="component" value="Unassembled WGS sequence"/>
</dbReference>
<evidence type="ECO:0000256" key="2">
    <source>
        <dbReference type="PROSITE-ProRule" id="PRU00708"/>
    </source>
</evidence>
<feature type="repeat" description="PPR" evidence="2">
    <location>
        <begin position="184"/>
        <end position="218"/>
    </location>
</feature>
<reference evidence="4" key="1">
    <citation type="journal article" date="2016" name="Nature">
        <title>The genome of the seagrass Zostera marina reveals angiosperm adaptation to the sea.</title>
        <authorList>
            <person name="Olsen J.L."/>
            <person name="Rouze P."/>
            <person name="Verhelst B."/>
            <person name="Lin Y.-C."/>
            <person name="Bayer T."/>
            <person name="Collen J."/>
            <person name="Dattolo E."/>
            <person name="De Paoli E."/>
            <person name="Dittami S."/>
            <person name="Maumus F."/>
            <person name="Michel G."/>
            <person name="Kersting A."/>
            <person name="Lauritano C."/>
            <person name="Lohaus R."/>
            <person name="Toepel M."/>
            <person name="Tonon T."/>
            <person name="Vanneste K."/>
            <person name="Amirebrahimi M."/>
            <person name="Brakel J."/>
            <person name="Bostroem C."/>
            <person name="Chovatia M."/>
            <person name="Grimwood J."/>
            <person name="Jenkins J.W."/>
            <person name="Jueterbock A."/>
            <person name="Mraz A."/>
            <person name="Stam W.T."/>
            <person name="Tice H."/>
            <person name="Bornberg-Bauer E."/>
            <person name="Green P.J."/>
            <person name="Pearson G.A."/>
            <person name="Procaccini G."/>
            <person name="Duarte C.M."/>
            <person name="Schmutz J."/>
            <person name="Reusch T.B.H."/>
            <person name="Van de Peer Y."/>
        </authorList>
    </citation>
    <scope>NUCLEOTIDE SEQUENCE [LARGE SCALE GENOMIC DNA]</scope>
    <source>
        <strain evidence="4">cv. Finnish</strain>
    </source>
</reference>
<evidence type="ECO:0000313" key="3">
    <source>
        <dbReference type="EMBL" id="KMZ63127.1"/>
    </source>
</evidence>
<feature type="repeat" description="PPR" evidence="2">
    <location>
        <begin position="219"/>
        <end position="253"/>
    </location>
</feature>
<sequence length="442" mass="51784">MIKGALNLVRWSSFRTFSILSTKNLDYCDDSVTTIQTILKSSDYHNTPISENIVSDVLRRYKHEWKSSLCFFNWASSQTVYGSQAYNKMLDILGRMKQIELMLQLFDEMPKQKVDRRTFEILMNRCAGAHQITKLNEIFYRRGDYGFPIDTEAFRQHLMYLCRYKHVEDAETLFLQKQTEFPADIKTWNIILNGWCVLGNYRESKRVWKDILCSGCRPDLFTYGTFINALTKAGKLNPALDLFDKMSKKGHHPDVVIHNCMIDALCFKKRIPEALRLFAEMIHHGPLPNVATYNSLIKHLCKIGRMEKAYELLGDMELQKCFPNERTYTYFLKQAKSPDEVDCLRKRMGVIDSNDTYNLILNLYVRWNHQTGIQSIWSEMKPDRRSYIIMIHGFHSKGNLEGACKYFCEMKAKGMLPEPRTLVLMKQVEFEQARLEDDIKNN</sequence>
<dbReference type="PROSITE" id="PS51375">
    <property type="entry name" value="PPR"/>
    <property type="match status" value="6"/>
</dbReference>
<dbReference type="AlphaFoldDB" id="A0A0K9P4J5"/>
<evidence type="ECO:0000256" key="1">
    <source>
        <dbReference type="ARBA" id="ARBA00022737"/>
    </source>
</evidence>
<dbReference type="PANTHER" id="PTHR47933:SF54">
    <property type="entry name" value="PENTACOTRIPEPTIDE-REPEAT REGION OF PRORP DOMAIN-CONTAINING PROTEIN"/>
    <property type="match status" value="1"/>
</dbReference>
<dbReference type="Gene3D" id="1.25.40.10">
    <property type="entry name" value="Tetratricopeptide repeat domain"/>
    <property type="match status" value="3"/>
</dbReference>
<dbReference type="NCBIfam" id="TIGR00756">
    <property type="entry name" value="PPR"/>
    <property type="match status" value="6"/>
</dbReference>
<organism evidence="3 4">
    <name type="scientific">Zostera marina</name>
    <name type="common">Eelgrass</name>
    <dbReference type="NCBI Taxonomy" id="29655"/>
    <lineage>
        <taxon>Eukaryota</taxon>
        <taxon>Viridiplantae</taxon>
        <taxon>Streptophyta</taxon>
        <taxon>Embryophyta</taxon>
        <taxon>Tracheophyta</taxon>
        <taxon>Spermatophyta</taxon>
        <taxon>Magnoliopsida</taxon>
        <taxon>Liliopsida</taxon>
        <taxon>Zosteraceae</taxon>
        <taxon>Zostera</taxon>
    </lineage>
</organism>
<proteinExistence type="predicted"/>
<feature type="repeat" description="PPR" evidence="2">
    <location>
        <begin position="383"/>
        <end position="417"/>
    </location>
</feature>
<dbReference type="EMBL" id="LFYR01001270">
    <property type="protein sequence ID" value="KMZ63127.1"/>
    <property type="molecule type" value="Genomic_DNA"/>
</dbReference>
<dbReference type="InterPro" id="IPR051240">
    <property type="entry name" value="Mito_RNA-Proc/Resp"/>
</dbReference>
<dbReference type="InterPro" id="IPR011990">
    <property type="entry name" value="TPR-like_helical_dom_sf"/>
</dbReference>
<dbReference type="OrthoDB" id="185373at2759"/>
<keyword evidence="1" id="KW-0677">Repeat</keyword>
<feature type="repeat" description="PPR" evidence="2">
    <location>
        <begin position="289"/>
        <end position="323"/>
    </location>
</feature>
<dbReference type="Pfam" id="PF13041">
    <property type="entry name" value="PPR_2"/>
    <property type="match status" value="2"/>
</dbReference>
<dbReference type="OMA" id="QFANEMD"/>
<dbReference type="SUPFAM" id="SSF48452">
    <property type="entry name" value="TPR-like"/>
    <property type="match status" value="1"/>
</dbReference>
<protein>
    <submittedName>
        <fullName evidence="3">Putative Pentatricopeptide repeat-containing protein</fullName>
    </submittedName>
</protein>
<keyword evidence="4" id="KW-1185">Reference proteome</keyword>
<evidence type="ECO:0000313" key="4">
    <source>
        <dbReference type="Proteomes" id="UP000036987"/>
    </source>
</evidence>